<name>A0AAE3A6X2_9FIRM</name>
<dbReference type="InterPro" id="IPR029063">
    <property type="entry name" value="SAM-dependent_MTases_sf"/>
</dbReference>
<accession>A0AAE3A6X2</accession>
<dbReference type="PANTHER" id="PTHR38451:SF1">
    <property type="entry name" value="TRNA (ADENINE(22)-N(1))-METHYLTRANSFERASE"/>
    <property type="match status" value="1"/>
</dbReference>
<dbReference type="PANTHER" id="PTHR38451">
    <property type="entry name" value="TRNA (ADENINE(22)-N(1))-METHYLTRANSFERASE"/>
    <property type="match status" value="1"/>
</dbReference>
<dbReference type="GO" id="GO:0032259">
    <property type="term" value="P:methylation"/>
    <property type="evidence" value="ECO:0007669"/>
    <property type="project" value="UniProtKB-KW"/>
</dbReference>
<keyword evidence="1" id="KW-0808">Transferase</keyword>
<dbReference type="InterPro" id="IPR006901">
    <property type="entry name" value="TrmK"/>
</dbReference>
<dbReference type="RefSeq" id="WP_308458220.1">
    <property type="nucleotide sequence ID" value="NZ_JAJEPS010000001.1"/>
</dbReference>
<evidence type="ECO:0000313" key="1">
    <source>
        <dbReference type="EMBL" id="MCC2124598.1"/>
    </source>
</evidence>
<dbReference type="Proteomes" id="UP001198220">
    <property type="component" value="Unassembled WGS sequence"/>
</dbReference>
<dbReference type="EMBL" id="JAJEPS010000001">
    <property type="protein sequence ID" value="MCC2124598.1"/>
    <property type="molecule type" value="Genomic_DNA"/>
</dbReference>
<dbReference type="GO" id="GO:0160105">
    <property type="term" value="F:tRNA (adenine(22)-N1)-methyltransferase activity"/>
    <property type="evidence" value="ECO:0007669"/>
    <property type="project" value="InterPro"/>
</dbReference>
<dbReference type="PIRSF" id="PIRSF018637">
    <property type="entry name" value="TrmK"/>
    <property type="match status" value="1"/>
</dbReference>
<dbReference type="AlphaFoldDB" id="A0AAE3A6X2"/>
<keyword evidence="1" id="KW-0489">Methyltransferase</keyword>
<reference evidence="1 2" key="1">
    <citation type="submission" date="2021-10" db="EMBL/GenBank/DDBJ databases">
        <title>Anaerobic single-cell dispensing facilitates the cultivation of human gut bacteria.</title>
        <authorList>
            <person name="Afrizal A."/>
        </authorList>
    </citation>
    <scope>NUCLEOTIDE SEQUENCE [LARGE SCALE GENOMIC DNA]</scope>
    <source>
        <strain evidence="1 2">CLA-AA-H276</strain>
    </source>
</reference>
<dbReference type="SUPFAM" id="SSF53335">
    <property type="entry name" value="S-adenosyl-L-methionine-dependent methyltransferases"/>
    <property type="match status" value="1"/>
</dbReference>
<sequence>MQLSKRMDRLASMVTEGSSLADVGTDHGYIPIALVQTGKVSRAIAMDINKGPLERAALHIREQHLEDRITTRLSDGMTALKEGEADTVLIAGMGGALTVHILEGGAHCLTSVKELILQPQSEIWLVREWLCEHGYKITDEDIVLDEGKYYPMMRVEHGSMKLPAKGELEYGNPALQRSIGVWSAYLRAEQGKTDVILKTLVDNGQEKSDRYVELLDKRSRMVDMLNRIPAGCGQEMKEYEMQ</sequence>
<dbReference type="Pfam" id="PF12847">
    <property type="entry name" value="Methyltransf_18"/>
    <property type="match status" value="1"/>
</dbReference>
<keyword evidence="2" id="KW-1185">Reference proteome</keyword>
<evidence type="ECO:0000313" key="2">
    <source>
        <dbReference type="Proteomes" id="UP001198220"/>
    </source>
</evidence>
<organism evidence="1 2">
    <name type="scientific">Hominiventricola filiformis</name>
    <dbReference type="NCBI Taxonomy" id="2885352"/>
    <lineage>
        <taxon>Bacteria</taxon>
        <taxon>Bacillati</taxon>
        <taxon>Bacillota</taxon>
        <taxon>Clostridia</taxon>
        <taxon>Lachnospirales</taxon>
        <taxon>Lachnospiraceae</taxon>
        <taxon>Hominiventricola</taxon>
    </lineage>
</organism>
<gene>
    <name evidence="1" type="ORF">LKD36_00220</name>
</gene>
<protein>
    <submittedName>
        <fullName evidence="1">Class I SAM-dependent methyltransferase</fullName>
    </submittedName>
</protein>
<proteinExistence type="predicted"/>
<dbReference type="Gene3D" id="3.40.50.150">
    <property type="entry name" value="Vaccinia Virus protein VP39"/>
    <property type="match status" value="1"/>
</dbReference>
<comment type="caution">
    <text evidence="1">The sequence shown here is derived from an EMBL/GenBank/DDBJ whole genome shotgun (WGS) entry which is preliminary data.</text>
</comment>